<dbReference type="GO" id="GO:0030145">
    <property type="term" value="F:manganese ion binding"/>
    <property type="evidence" value="ECO:0007669"/>
    <property type="project" value="InterPro"/>
</dbReference>
<dbReference type="GO" id="GO:0005829">
    <property type="term" value="C:cytosol"/>
    <property type="evidence" value="ECO:0007669"/>
    <property type="project" value="TreeGrafter"/>
</dbReference>
<keyword evidence="8" id="KW-0482">Metalloprotease</keyword>
<comment type="catalytic activity">
    <reaction evidence="1">
        <text>Release of any N-terminal amino acid, including proline, that is linked to proline, even from a dipeptide or tripeptide.</text>
        <dbReference type="EC" id="3.4.11.9"/>
    </reaction>
</comment>
<feature type="domain" description="Aminopeptidase P N-terminal" evidence="14">
    <location>
        <begin position="2"/>
        <end position="138"/>
    </location>
</feature>
<dbReference type="InterPro" id="IPR029149">
    <property type="entry name" value="Creatin/AminoP/Spt16_N"/>
</dbReference>
<dbReference type="Gene3D" id="3.90.230.10">
    <property type="entry name" value="Creatinase/methionine aminopeptidase superfamily"/>
    <property type="match status" value="1"/>
</dbReference>
<gene>
    <name evidence="15" type="primary">pepP</name>
    <name evidence="15" type="ORF">IT774_03765</name>
</gene>
<dbReference type="InterPro" id="IPR036005">
    <property type="entry name" value="Creatinase/aminopeptidase-like"/>
</dbReference>
<evidence type="ECO:0000256" key="13">
    <source>
        <dbReference type="RuleBase" id="RU000590"/>
    </source>
</evidence>
<dbReference type="FunFam" id="3.90.230.10:FF:000002">
    <property type="entry name" value="Xaa-Pro aminopeptidase 3"/>
    <property type="match status" value="1"/>
</dbReference>
<evidence type="ECO:0000313" key="16">
    <source>
        <dbReference type="Proteomes" id="UP000595095"/>
    </source>
</evidence>
<evidence type="ECO:0000256" key="3">
    <source>
        <dbReference type="ARBA" id="ARBA00008766"/>
    </source>
</evidence>
<dbReference type="InterPro" id="IPR000994">
    <property type="entry name" value="Pept_M24"/>
</dbReference>
<evidence type="ECO:0000313" key="15">
    <source>
        <dbReference type="EMBL" id="QPG06326.1"/>
    </source>
</evidence>
<keyword evidence="5" id="KW-0645">Protease</keyword>
<name>A0A7S9DYI5_9ALTE</name>
<dbReference type="GO" id="GO:0070006">
    <property type="term" value="F:metalloaminopeptidase activity"/>
    <property type="evidence" value="ECO:0007669"/>
    <property type="project" value="InterPro"/>
</dbReference>
<dbReference type="EC" id="3.4.11.9" evidence="4"/>
<protein>
    <recommendedName>
        <fullName evidence="10">Xaa-Pro aminopeptidase</fullName>
        <ecNumber evidence="4">3.4.11.9</ecNumber>
    </recommendedName>
    <alternativeName>
        <fullName evidence="11">Aminopeptidase P II</fullName>
    </alternativeName>
    <alternativeName>
        <fullName evidence="12">X-Pro aminopeptidase</fullName>
    </alternativeName>
</protein>
<evidence type="ECO:0000256" key="7">
    <source>
        <dbReference type="ARBA" id="ARBA00022801"/>
    </source>
</evidence>
<dbReference type="SUPFAM" id="SSF55920">
    <property type="entry name" value="Creatinase/aminopeptidase"/>
    <property type="match status" value="1"/>
</dbReference>
<sequence length="436" mass="48374">MISQQEFFARRQRLLAQCQPNSVCLIPAASRVTRSRDTEYTFRQNSDFWYLTGFDEPDTWLLLSNHERHGGSFMAMVCQPKDKDSEIWHGRRLGTEMALARFDLDEAYDLDELPEVLMHWLMGHDQVYFGQGQNATADTLFNGAMQSLREAPKEYSAPVATLDVQPLLHEMRLFKSACEVAVMKAACQISARAHCRAMQSAAPGVFEYQLEAELHHEFAMAGARSPAYSTIVGSGENACILHYTENSKELAANELVLIDAGAEFMGYAADITRTFPVSGTFSAPQKEIYNLVLKAQEKALAMLGPGVTLRDATERVIETLTEGLVALKLLPGTVAENLDSESWRQFFMHGLGHFIGLDVHDVGDYRIDGEDRPLQPGMVLTVEPGLYIAPDAPVAEQYQGIGVRIEDNVVVTATGIEVLTSDVPKTVPELEALLQR</sequence>
<dbReference type="PANTHER" id="PTHR43226:SF4">
    <property type="entry name" value="XAA-PRO AMINOPEPTIDASE 3"/>
    <property type="match status" value="1"/>
</dbReference>
<dbReference type="CDD" id="cd01087">
    <property type="entry name" value="Prolidase"/>
    <property type="match status" value="1"/>
</dbReference>
<dbReference type="Pfam" id="PF05195">
    <property type="entry name" value="AMP_N"/>
    <property type="match status" value="1"/>
</dbReference>
<dbReference type="InterPro" id="IPR052433">
    <property type="entry name" value="X-Pro_dipept-like"/>
</dbReference>
<dbReference type="SUPFAM" id="SSF53092">
    <property type="entry name" value="Creatinase/prolidase N-terminal domain"/>
    <property type="match status" value="1"/>
</dbReference>
<comment type="cofactor">
    <cofactor evidence="2">
        <name>Mn(2+)</name>
        <dbReference type="ChEBI" id="CHEBI:29035"/>
    </cofactor>
</comment>
<evidence type="ECO:0000256" key="5">
    <source>
        <dbReference type="ARBA" id="ARBA00022670"/>
    </source>
</evidence>
<dbReference type="NCBIfam" id="NF008131">
    <property type="entry name" value="PRK10879.1"/>
    <property type="match status" value="1"/>
</dbReference>
<evidence type="ECO:0000256" key="1">
    <source>
        <dbReference type="ARBA" id="ARBA00001424"/>
    </source>
</evidence>
<keyword evidence="7 15" id="KW-0378">Hydrolase</keyword>
<evidence type="ECO:0000256" key="8">
    <source>
        <dbReference type="ARBA" id="ARBA00023049"/>
    </source>
</evidence>
<proteinExistence type="inferred from homology"/>
<dbReference type="RefSeq" id="WP_195811403.1">
    <property type="nucleotide sequence ID" value="NZ_CP064795.1"/>
</dbReference>
<dbReference type="PANTHER" id="PTHR43226">
    <property type="entry name" value="XAA-PRO AMINOPEPTIDASE 3"/>
    <property type="match status" value="1"/>
</dbReference>
<evidence type="ECO:0000256" key="9">
    <source>
        <dbReference type="ARBA" id="ARBA00023211"/>
    </source>
</evidence>
<keyword evidence="9" id="KW-0464">Manganese</keyword>
<dbReference type="InterPro" id="IPR001131">
    <property type="entry name" value="Peptidase_M24B_aminopep-P_CS"/>
</dbReference>
<dbReference type="EMBL" id="CP064795">
    <property type="protein sequence ID" value="QPG06326.1"/>
    <property type="molecule type" value="Genomic_DNA"/>
</dbReference>
<keyword evidence="15" id="KW-0031">Aminopeptidase</keyword>
<evidence type="ECO:0000256" key="6">
    <source>
        <dbReference type="ARBA" id="ARBA00022723"/>
    </source>
</evidence>
<organism evidence="15 16">
    <name type="scientific">Salinimonas marina</name>
    <dbReference type="NCBI Taxonomy" id="2785918"/>
    <lineage>
        <taxon>Bacteria</taxon>
        <taxon>Pseudomonadati</taxon>
        <taxon>Pseudomonadota</taxon>
        <taxon>Gammaproteobacteria</taxon>
        <taxon>Alteromonadales</taxon>
        <taxon>Alteromonadaceae</taxon>
        <taxon>Alteromonas/Salinimonas group</taxon>
        <taxon>Salinimonas</taxon>
    </lineage>
</organism>
<dbReference type="SMART" id="SM01011">
    <property type="entry name" value="AMP_N"/>
    <property type="match status" value="1"/>
</dbReference>
<comment type="similarity">
    <text evidence="3 13">Belongs to the peptidase M24B family.</text>
</comment>
<dbReference type="Pfam" id="PF00557">
    <property type="entry name" value="Peptidase_M24"/>
    <property type="match status" value="1"/>
</dbReference>
<dbReference type="KEGG" id="smaa:IT774_03765"/>
<evidence type="ECO:0000256" key="4">
    <source>
        <dbReference type="ARBA" id="ARBA00012574"/>
    </source>
</evidence>
<dbReference type="Proteomes" id="UP000595095">
    <property type="component" value="Chromosome"/>
</dbReference>
<evidence type="ECO:0000256" key="10">
    <source>
        <dbReference type="ARBA" id="ARBA00069363"/>
    </source>
</evidence>
<keyword evidence="6 13" id="KW-0479">Metal-binding</keyword>
<dbReference type="InterPro" id="IPR007865">
    <property type="entry name" value="Aminopep_P_N"/>
</dbReference>
<dbReference type="Gene3D" id="3.40.350.10">
    <property type="entry name" value="Creatinase/prolidase N-terminal domain"/>
    <property type="match status" value="1"/>
</dbReference>
<evidence type="ECO:0000256" key="2">
    <source>
        <dbReference type="ARBA" id="ARBA00001936"/>
    </source>
</evidence>
<keyword evidence="16" id="KW-1185">Reference proteome</keyword>
<evidence type="ECO:0000259" key="14">
    <source>
        <dbReference type="SMART" id="SM01011"/>
    </source>
</evidence>
<reference evidence="15 16" key="1">
    <citation type="submission" date="2020-11" db="EMBL/GenBank/DDBJ databases">
        <title>Complete genome sequence for Salinimonas sp. strain G2-b.</title>
        <authorList>
            <person name="Park S.-J."/>
        </authorList>
    </citation>
    <scope>NUCLEOTIDE SEQUENCE [LARGE SCALE GENOMIC DNA]</scope>
    <source>
        <strain evidence="15 16">G2-b</strain>
    </source>
</reference>
<evidence type="ECO:0000256" key="11">
    <source>
        <dbReference type="ARBA" id="ARBA00075356"/>
    </source>
</evidence>
<dbReference type="GO" id="GO:0006508">
    <property type="term" value="P:proteolysis"/>
    <property type="evidence" value="ECO:0007669"/>
    <property type="project" value="UniProtKB-KW"/>
</dbReference>
<evidence type="ECO:0000256" key="12">
    <source>
        <dbReference type="ARBA" id="ARBA00081411"/>
    </source>
</evidence>
<dbReference type="AlphaFoldDB" id="A0A7S9DYI5"/>
<dbReference type="PROSITE" id="PS00491">
    <property type="entry name" value="PROLINE_PEPTIDASE"/>
    <property type="match status" value="1"/>
</dbReference>
<accession>A0A7S9DYI5</accession>